<protein>
    <recommendedName>
        <fullName evidence="3">DUF4124 domain-containing protein</fullName>
    </recommendedName>
</protein>
<feature type="compositionally biased region" description="Basic and acidic residues" evidence="1">
    <location>
        <begin position="65"/>
        <end position="86"/>
    </location>
</feature>
<evidence type="ECO:0000256" key="2">
    <source>
        <dbReference type="SAM" id="SignalP"/>
    </source>
</evidence>
<feature type="chain" id="PRO_5042512801" description="DUF4124 domain-containing protein" evidence="2">
    <location>
        <begin position="20"/>
        <end position="146"/>
    </location>
</feature>
<name>A0AAJ6NGU0_9GAMM</name>
<organism evidence="4 5">
    <name type="scientific">Acinetobacter vivianii</name>
    <dbReference type="NCBI Taxonomy" id="1776742"/>
    <lineage>
        <taxon>Bacteria</taxon>
        <taxon>Pseudomonadati</taxon>
        <taxon>Pseudomonadota</taxon>
        <taxon>Gammaproteobacteria</taxon>
        <taxon>Moraxellales</taxon>
        <taxon>Moraxellaceae</taxon>
        <taxon>Acinetobacter</taxon>
    </lineage>
</organism>
<proteinExistence type="predicted"/>
<evidence type="ECO:0000256" key="1">
    <source>
        <dbReference type="SAM" id="MobiDB-lite"/>
    </source>
</evidence>
<gene>
    <name evidence="4" type="ORF">LF296_12670</name>
</gene>
<evidence type="ECO:0000259" key="3">
    <source>
        <dbReference type="Pfam" id="PF13511"/>
    </source>
</evidence>
<dbReference type="EMBL" id="CP085083">
    <property type="protein sequence ID" value="WDZ50173.1"/>
    <property type="molecule type" value="Genomic_DNA"/>
</dbReference>
<dbReference type="AlphaFoldDB" id="A0AAJ6NGU0"/>
<feature type="signal peptide" evidence="2">
    <location>
        <begin position="1"/>
        <end position="19"/>
    </location>
</feature>
<reference evidence="4" key="2">
    <citation type="submission" date="2023-02" db="EMBL/GenBank/DDBJ databases">
        <authorList>
            <person name="Huang Y."/>
            <person name="Zhang Y."/>
            <person name="Zhang T."/>
            <person name="Wang J."/>
        </authorList>
    </citation>
    <scope>NUCLEOTIDE SEQUENCE</scope>
    <source>
        <strain evidence="4">KJ-1</strain>
    </source>
</reference>
<feature type="domain" description="DUF4124" evidence="3">
    <location>
        <begin position="9"/>
        <end position="48"/>
    </location>
</feature>
<dbReference type="Pfam" id="PF13511">
    <property type="entry name" value="DUF4124"/>
    <property type="match status" value="1"/>
</dbReference>
<reference evidence="4" key="1">
    <citation type="journal article" date="2022" name="Front Environ Sci">
        <title>Complete genome sequence analysis of a novel alkane-degrading bacterial strain, Acinetobacter vivianii KJ-1, and its diesel degradation ability.</title>
        <authorList>
            <person name="Zhang Y."/>
            <person name="Song F."/>
            <person name="Wang J."/>
            <person name="Zhao Q."/>
            <person name="Zheng L."/>
            <person name="Wang Z."/>
            <person name="Zhang X."/>
            <person name="Gao Y."/>
            <person name="Chen G."/>
            <person name="Huang Y."/>
        </authorList>
    </citation>
    <scope>NUCLEOTIDE SEQUENCE</scope>
    <source>
        <strain evidence="4">KJ-1</strain>
    </source>
</reference>
<dbReference type="Proteomes" id="UP001199528">
    <property type="component" value="Chromosome"/>
</dbReference>
<sequence length="146" mass="16491">MNKLLLSLTLISFTSIANAGVYQCKINGSLTYQDKPCANARNGETVGDRIKKEQAIQQEKAKVEQEKLKQMKENSLKYQTERERYKSAPNPYIGMHSGISTKWGEPTTKNVTTTANGTKEQWVYRQGNSKAKYLYFTNGKLTAISE</sequence>
<dbReference type="InterPro" id="IPR025392">
    <property type="entry name" value="DUF4124"/>
</dbReference>
<evidence type="ECO:0000313" key="4">
    <source>
        <dbReference type="EMBL" id="WDZ50173.1"/>
    </source>
</evidence>
<accession>A0AAJ6NGU0</accession>
<dbReference type="RefSeq" id="WP_272654574.1">
    <property type="nucleotide sequence ID" value="NZ_CP085083.1"/>
</dbReference>
<feature type="region of interest" description="Disordered" evidence="1">
    <location>
        <begin position="65"/>
        <end position="108"/>
    </location>
</feature>
<evidence type="ECO:0000313" key="5">
    <source>
        <dbReference type="Proteomes" id="UP001199528"/>
    </source>
</evidence>
<keyword evidence="2" id="KW-0732">Signal</keyword>
<dbReference type="KEGG" id="aviv:LF296_12670"/>